<keyword evidence="5" id="KW-1185">Reference proteome</keyword>
<dbReference type="Pfam" id="PF00106">
    <property type="entry name" value="adh_short"/>
    <property type="match status" value="1"/>
</dbReference>
<proteinExistence type="inferred from homology"/>
<dbReference type="PANTHER" id="PTHR44169:SF6">
    <property type="entry name" value="NADPH-DEPENDENT 1-ACYLDIHYDROXYACETONE PHOSPHATE REDUCTASE"/>
    <property type="match status" value="1"/>
</dbReference>
<dbReference type="GO" id="GO:0016491">
    <property type="term" value="F:oxidoreductase activity"/>
    <property type="evidence" value="ECO:0007669"/>
    <property type="project" value="UniProtKB-KW"/>
</dbReference>
<protein>
    <submittedName>
        <fullName evidence="4">Short-chain dehydrogenase/reductase SDR</fullName>
    </submittedName>
</protein>
<reference evidence="5" key="1">
    <citation type="submission" date="2011-02" db="EMBL/GenBank/DDBJ databases">
        <title>The complete genome of Planctomyces brasiliensis DSM 5305.</title>
        <authorList>
            <person name="Lucas S."/>
            <person name="Copeland A."/>
            <person name="Lapidus A."/>
            <person name="Bruce D."/>
            <person name="Goodwin L."/>
            <person name="Pitluck S."/>
            <person name="Kyrpides N."/>
            <person name="Mavromatis K."/>
            <person name="Pagani I."/>
            <person name="Ivanova N."/>
            <person name="Ovchinnikova G."/>
            <person name="Lu M."/>
            <person name="Detter J.C."/>
            <person name="Han C."/>
            <person name="Land M."/>
            <person name="Hauser L."/>
            <person name="Markowitz V."/>
            <person name="Cheng J.-F."/>
            <person name="Hugenholtz P."/>
            <person name="Woyke T."/>
            <person name="Wu D."/>
            <person name="Tindall B."/>
            <person name="Pomrenke H.G."/>
            <person name="Brambilla E."/>
            <person name="Klenk H.-P."/>
            <person name="Eisen J.A."/>
        </authorList>
    </citation>
    <scope>NUCLEOTIDE SEQUENCE [LARGE SCALE GENOMIC DNA]</scope>
    <source>
        <strain evidence="5">ATCC 49424 / DSM 5305 / JCM 21570 / NBRC 103401 / IFAM 1448</strain>
    </source>
</reference>
<dbReference type="PRINTS" id="PR00080">
    <property type="entry name" value="SDRFAMILY"/>
</dbReference>
<dbReference type="EMBL" id="CP002546">
    <property type="protein sequence ID" value="ADY58337.1"/>
    <property type="molecule type" value="Genomic_DNA"/>
</dbReference>
<evidence type="ECO:0000256" key="3">
    <source>
        <dbReference type="RuleBase" id="RU000363"/>
    </source>
</evidence>
<dbReference type="eggNOG" id="COG0300">
    <property type="taxonomic scope" value="Bacteria"/>
</dbReference>
<keyword evidence="2" id="KW-0560">Oxidoreductase</keyword>
<organism evidence="4 5">
    <name type="scientific">Rubinisphaera brasiliensis (strain ATCC 49424 / DSM 5305 / JCM 21570 / IAM 15109 / NBRC 103401 / IFAM 1448)</name>
    <name type="common">Planctomyces brasiliensis</name>
    <dbReference type="NCBI Taxonomy" id="756272"/>
    <lineage>
        <taxon>Bacteria</taxon>
        <taxon>Pseudomonadati</taxon>
        <taxon>Planctomycetota</taxon>
        <taxon>Planctomycetia</taxon>
        <taxon>Planctomycetales</taxon>
        <taxon>Planctomycetaceae</taxon>
        <taxon>Rubinisphaera</taxon>
    </lineage>
</organism>
<dbReference type="OrthoDB" id="7593130at2"/>
<dbReference type="Proteomes" id="UP000006860">
    <property type="component" value="Chromosome"/>
</dbReference>
<dbReference type="PRINTS" id="PR00081">
    <property type="entry name" value="GDHRDH"/>
</dbReference>
<dbReference type="SUPFAM" id="SSF51735">
    <property type="entry name" value="NAD(P)-binding Rossmann-fold domains"/>
    <property type="match status" value="1"/>
</dbReference>
<dbReference type="InterPro" id="IPR036291">
    <property type="entry name" value="NAD(P)-bd_dom_sf"/>
</dbReference>
<dbReference type="HOGENOM" id="CLU_010194_2_6_0"/>
<dbReference type="KEGG" id="pbs:Plabr_0710"/>
<dbReference type="STRING" id="756272.Plabr_0710"/>
<sequence>MNRTPFQKTVLITGANRGIGRAIVECAADRGAARIYAGVRNLDSANELVEHYGSLVQPIQIDLDTPDTIEAGARQATDAEIVINNAGIMHITSPFDDDAVPLLNREFQVNVVGLLQMARAFAPVLRANGGGAFVQLNSVASLRATSAFSTYCASKAASYSITQSLKDQWAQQGTHVVSVHPGPTQSDMGSAAGFDEIATPAADVATALFDAIDAQVFHAWVGPLAELVSHSYAEFSQTVIEGDMRALREQAFS</sequence>
<dbReference type="InterPro" id="IPR002347">
    <property type="entry name" value="SDR_fam"/>
</dbReference>
<accession>F0SG48</accession>
<dbReference type="PANTHER" id="PTHR44169">
    <property type="entry name" value="NADPH-DEPENDENT 1-ACYLDIHYDROXYACETONE PHOSPHATE REDUCTASE"/>
    <property type="match status" value="1"/>
</dbReference>
<comment type="similarity">
    <text evidence="1 3">Belongs to the short-chain dehydrogenases/reductases (SDR) family.</text>
</comment>
<evidence type="ECO:0000256" key="2">
    <source>
        <dbReference type="ARBA" id="ARBA00023002"/>
    </source>
</evidence>
<evidence type="ECO:0000313" key="4">
    <source>
        <dbReference type="EMBL" id="ADY58337.1"/>
    </source>
</evidence>
<dbReference type="Gene3D" id="3.40.50.720">
    <property type="entry name" value="NAD(P)-binding Rossmann-like Domain"/>
    <property type="match status" value="1"/>
</dbReference>
<dbReference type="RefSeq" id="WP_013627079.1">
    <property type="nucleotide sequence ID" value="NC_015174.1"/>
</dbReference>
<dbReference type="AlphaFoldDB" id="F0SG48"/>
<evidence type="ECO:0000256" key="1">
    <source>
        <dbReference type="ARBA" id="ARBA00006484"/>
    </source>
</evidence>
<dbReference type="NCBIfam" id="NF006120">
    <property type="entry name" value="PRK08264.1-6"/>
    <property type="match status" value="1"/>
</dbReference>
<evidence type="ECO:0000313" key="5">
    <source>
        <dbReference type="Proteomes" id="UP000006860"/>
    </source>
</evidence>
<gene>
    <name evidence="4" type="ordered locus">Plabr_0710</name>
</gene>
<name>F0SG48_RUBBR</name>